<dbReference type="Proteomes" id="UP000094067">
    <property type="component" value="Unassembled WGS sequence"/>
</dbReference>
<name>A0A1E3AC45_9FIRM</name>
<accession>A0A1E3AC45</accession>
<dbReference type="Gene3D" id="2.60.40.10">
    <property type="entry name" value="Immunoglobulins"/>
    <property type="match status" value="1"/>
</dbReference>
<dbReference type="RefSeq" id="WP_069152138.1">
    <property type="nucleotide sequence ID" value="NZ_MCGH01000002.1"/>
</dbReference>
<gene>
    <name evidence="1" type="ORF">BEI61_01956</name>
</gene>
<comment type="caution">
    <text evidence="1">The sequence shown here is derived from an EMBL/GenBank/DDBJ whole genome shotgun (WGS) entry which is preliminary data.</text>
</comment>
<dbReference type="Pfam" id="PF25788">
    <property type="entry name" value="Ig_Rha78A_N"/>
    <property type="match status" value="1"/>
</dbReference>
<reference evidence="1 2" key="1">
    <citation type="submission" date="2016-07" db="EMBL/GenBank/DDBJ databases">
        <title>Characterization of isolates of Eisenbergiella tayi derived from blood cultures, using whole genome sequencing.</title>
        <authorList>
            <person name="Burdz T."/>
            <person name="Wiebe D."/>
            <person name="Huynh C."/>
            <person name="Bernard K."/>
        </authorList>
    </citation>
    <scope>NUCLEOTIDE SEQUENCE [LARGE SCALE GENOMIC DNA]</scope>
    <source>
        <strain evidence="1 2">NML 110608</strain>
    </source>
</reference>
<dbReference type="PANTHER" id="PTHR33307">
    <property type="entry name" value="ALPHA-RHAMNOSIDASE (EUROFUNG)"/>
    <property type="match status" value="1"/>
</dbReference>
<evidence type="ECO:0000313" key="2">
    <source>
        <dbReference type="Proteomes" id="UP000094067"/>
    </source>
</evidence>
<sequence length="190" mass="21641">MKLTNLMTQNMQDPIGLGHGVPAFSYLLQSEQRGDKQTAYQIIAASSRELLEEKKADLWDSGKVRDEQNYAIAYGGLPLHSRQQVFWKARVWDSQDDPSLWSEPAFYEMGLLEEEDWKAVWIGQGDDFYGDKSAAPALAKDFILKDKNIVTKAQRLKGWDTLEADFTGWRNAVRIRHPAHRAVILCGSVR</sequence>
<dbReference type="EMBL" id="MCGH01000002">
    <property type="protein sequence ID" value="ODM06067.1"/>
    <property type="molecule type" value="Genomic_DNA"/>
</dbReference>
<dbReference type="AlphaFoldDB" id="A0A1E3AC45"/>
<dbReference type="InterPro" id="IPR013783">
    <property type="entry name" value="Ig-like_fold"/>
</dbReference>
<proteinExistence type="predicted"/>
<dbReference type="PANTHER" id="PTHR33307:SF6">
    <property type="entry name" value="ALPHA-RHAMNOSIDASE (EUROFUNG)-RELATED"/>
    <property type="match status" value="1"/>
</dbReference>
<evidence type="ECO:0000313" key="1">
    <source>
        <dbReference type="EMBL" id="ODM06067.1"/>
    </source>
</evidence>
<organism evidence="1 2">
    <name type="scientific">Eisenbergiella tayi</name>
    <dbReference type="NCBI Taxonomy" id="1432052"/>
    <lineage>
        <taxon>Bacteria</taxon>
        <taxon>Bacillati</taxon>
        <taxon>Bacillota</taxon>
        <taxon>Clostridia</taxon>
        <taxon>Lachnospirales</taxon>
        <taxon>Lachnospiraceae</taxon>
        <taxon>Eisenbergiella</taxon>
    </lineage>
</organism>
<protein>
    <submittedName>
        <fullName evidence="1">Uncharacterized protein</fullName>
    </submittedName>
</protein>
<dbReference type="InterPro" id="IPR016007">
    <property type="entry name" value="Alpha_rhamnosid"/>
</dbReference>